<dbReference type="EMBL" id="JAVRRA010010595">
    <property type="protein sequence ID" value="KAK5241542.1"/>
    <property type="molecule type" value="Genomic_DNA"/>
</dbReference>
<keyword evidence="2" id="KW-1185">Reference proteome</keyword>
<comment type="caution">
    <text evidence="1">The sequence shown here is derived from an EMBL/GenBank/DDBJ whole genome shotgun (WGS) entry which is preliminary data.</text>
</comment>
<accession>A0ABR0LTU1</accession>
<feature type="non-terminal residue" evidence="1">
    <location>
        <position position="117"/>
    </location>
</feature>
<organism evidence="1 2">
    <name type="scientific">Cryomyces antarcticus</name>
    <dbReference type="NCBI Taxonomy" id="329879"/>
    <lineage>
        <taxon>Eukaryota</taxon>
        <taxon>Fungi</taxon>
        <taxon>Dikarya</taxon>
        <taxon>Ascomycota</taxon>
        <taxon>Pezizomycotina</taxon>
        <taxon>Dothideomycetes</taxon>
        <taxon>Dothideomycetes incertae sedis</taxon>
        <taxon>Cryomyces</taxon>
    </lineage>
</organism>
<evidence type="ECO:0000313" key="1">
    <source>
        <dbReference type="EMBL" id="KAK5241542.1"/>
    </source>
</evidence>
<evidence type="ECO:0008006" key="3">
    <source>
        <dbReference type="Google" id="ProtNLM"/>
    </source>
</evidence>
<evidence type="ECO:0000313" key="2">
    <source>
        <dbReference type="Proteomes" id="UP001357485"/>
    </source>
</evidence>
<proteinExistence type="predicted"/>
<reference evidence="1 2" key="1">
    <citation type="submission" date="2023-08" db="EMBL/GenBank/DDBJ databases">
        <title>Black Yeasts Isolated from many extreme environments.</title>
        <authorList>
            <person name="Coleine C."/>
            <person name="Stajich J.E."/>
            <person name="Selbmann L."/>
        </authorList>
    </citation>
    <scope>NUCLEOTIDE SEQUENCE [LARGE SCALE GENOMIC DNA]</scope>
    <source>
        <strain evidence="1 2">CCFEE 536</strain>
    </source>
</reference>
<dbReference type="Proteomes" id="UP001357485">
    <property type="component" value="Unassembled WGS sequence"/>
</dbReference>
<dbReference type="InterPro" id="IPR011333">
    <property type="entry name" value="SKP1/BTB/POZ_sf"/>
</dbReference>
<dbReference type="Gene3D" id="3.30.710.10">
    <property type="entry name" value="Potassium Channel Kv1.1, Chain A"/>
    <property type="match status" value="1"/>
</dbReference>
<protein>
    <recommendedName>
        <fullName evidence="3">BTB domain-containing protein</fullName>
    </recommendedName>
</protein>
<gene>
    <name evidence="1" type="ORF">LTR16_009280</name>
</gene>
<sequence>MDMELAIKDPAFFSDGDVEVQLADGLFKGRAGGRWLAERRNLTEGLTDIVNVDLRHVESGVFLLVLRHIYADTGEELFDDVVTDDLDEFLNLVMDVMGVANELMLDRLSQICQKTVG</sequence>
<name>A0ABR0LTU1_9PEZI</name>